<comment type="caution">
    <text evidence="2">The sequence shown here is derived from an EMBL/GenBank/DDBJ whole genome shotgun (WGS) entry which is preliminary data.</text>
</comment>
<protein>
    <submittedName>
        <fullName evidence="2">Uncharacterized protein</fullName>
    </submittedName>
</protein>
<keyword evidence="3" id="KW-1185">Reference proteome</keyword>
<evidence type="ECO:0000256" key="1">
    <source>
        <dbReference type="SAM" id="MobiDB-lite"/>
    </source>
</evidence>
<evidence type="ECO:0000313" key="2">
    <source>
        <dbReference type="EMBL" id="GMG85572.1"/>
    </source>
</evidence>
<proteinExistence type="predicted"/>
<name>A0ABQ6LU49_9RHOB</name>
<feature type="compositionally biased region" description="Basic and acidic residues" evidence="1">
    <location>
        <begin position="16"/>
        <end position="31"/>
    </location>
</feature>
<sequence>MRTPLGKAKGNLARAAEAKPPEIGDQPHESRAISAAHSEHLYGNTALSRERAEILRAAVVSTDGPAQPAQAGKGQLAKVLLGQIAAEWLGEKVPRQWPAVIITSETF</sequence>
<reference evidence="2 3" key="1">
    <citation type="submission" date="2023-04" db="EMBL/GenBank/DDBJ databases">
        <title>Marinoamorphus aggregata gen. nov., sp. Nov., isolate from tissue of brittle star Ophioplocus japonicus.</title>
        <authorList>
            <person name="Kawano K."/>
            <person name="Sawayama S."/>
            <person name="Nakagawa S."/>
        </authorList>
    </citation>
    <scope>NUCLEOTIDE SEQUENCE [LARGE SCALE GENOMIC DNA]</scope>
    <source>
        <strain evidence="2 3">NKW23</strain>
    </source>
</reference>
<dbReference type="Proteomes" id="UP001239909">
    <property type="component" value="Unassembled WGS sequence"/>
</dbReference>
<organism evidence="2 3">
    <name type="scientific">Paralimibaculum aggregatum</name>
    <dbReference type="NCBI Taxonomy" id="3036245"/>
    <lineage>
        <taxon>Bacteria</taxon>
        <taxon>Pseudomonadati</taxon>
        <taxon>Pseudomonadota</taxon>
        <taxon>Alphaproteobacteria</taxon>
        <taxon>Rhodobacterales</taxon>
        <taxon>Paracoccaceae</taxon>
        <taxon>Paralimibaculum</taxon>
    </lineage>
</organism>
<feature type="region of interest" description="Disordered" evidence="1">
    <location>
        <begin position="1"/>
        <end position="32"/>
    </location>
</feature>
<dbReference type="EMBL" id="BSYI01000077">
    <property type="protein sequence ID" value="GMG85572.1"/>
    <property type="molecule type" value="Genomic_DNA"/>
</dbReference>
<evidence type="ECO:0000313" key="3">
    <source>
        <dbReference type="Proteomes" id="UP001239909"/>
    </source>
</evidence>
<gene>
    <name evidence="2" type="ORF">LNKW23_47950</name>
</gene>
<accession>A0ABQ6LU49</accession>